<feature type="domain" description="Homeobox" evidence="20">
    <location>
        <begin position="273"/>
        <end position="316"/>
    </location>
</feature>
<evidence type="ECO:0000256" key="13">
    <source>
        <dbReference type="ARBA" id="ARBA00023125"/>
    </source>
</evidence>
<dbReference type="EMBL" id="JAFDVH010000021">
    <property type="protein sequence ID" value="KAG7458011.1"/>
    <property type="molecule type" value="Genomic_DNA"/>
</dbReference>
<dbReference type="SUPFAM" id="SSF46689">
    <property type="entry name" value="Homeodomain-like"/>
    <property type="match status" value="3"/>
</dbReference>
<evidence type="ECO:0000259" key="20">
    <source>
        <dbReference type="PROSITE" id="PS50071"/>
    </source>
</evidence>
<keyword evidence="8" id="KW-0863">Zinc-finger</keyword>
<dbReference type="InterPro" id="IPR001356">
    <property type="entry name" value="HD"/>
</dbReference>
<evidence type="ECO:0000256" key="7">
    <source>
        <dbReference type="ARBA" id="ARBA00022737"/>
    </source>
</evidence>
<organism evidence="21 22">
    <name type="scientific">Megalops atlanticus</name>
    <name type="common">Tarpon</name>
    <name type="synonym">Clupea gigantea</name>
    <dbReference type="NCBI Taxonomy" id="7932"/>
    <lineage>
        <taxon>Eukaryota</taxon>
        <taxon>Metazoa</taxon>
        <taxon>Chordata</taxon>
        <taxon>Craniata</taxon>
        <taxon>Vertebrata</taxon>
        <taxon>Euteleostomi</taxon>
        <taxon>Actinopterygii</taxon>
        <taxon>Neopterygii</taxon>
        <taxon>Teleostei</taxon>
        <taxon>Elopiformes</taxon>
        <taxon>Megalopidae</taxon>
        <taxon>Megalops</taxon>
    </lineage>
</organism>
<feature type="region of interest" description="Disordered" evidence="19">
    <location>
        <begin position="891"/>
        <end position="951"/>
    </location>
</feature>
<evidence type="ECO:0000313" key="22">
    <source>
        <dbReference type="Proteomes" id="UP001046870"/>
    </source>
</evidence>
<evidence type="ECO:0000256" key="16">
    <source>
        <dbReference type="ARBA" id="ARBA00023242"/>
    </source>
</evidence>
<evidence type="ECO:0000256" key="12">
    <source>
        <dbReference type="ARBA" id="ARBA00023015"/>
    </source>
</evidence>
<gene>
    <name evidence="21" type="ORF">MATL_G00233270</name>
</gene>
<accession>A0A9D3T2J4</accession>
<evidence type="ECO:0000256" key="14">
    <source>
        <dbReference type="ARBA" id="ARBA00023155"/>
    </source>
</evidence>
<dbReference type="GO" id="GO:0030154">
    <property type="term" value="P:cell differentiation"/>
    <property type="evidence" value="ECO:0007669"/>
    <property type="project" value="UniProtKB-KW"/>
</dbReference>
<keyword evidence="10" id="KW-0862">Zinc</keyword>
<dbReference type="PANTHER" id="PTHR15467:SF5">
    <property type="entry name" value="ZINC FINGERS AND HOMEOBOXES PROTEIN 2"/>
    <property type="match status" value="1"/>
</dbReference>
<dbReference type="FunFam" id="3.30.160.60:FF:000296">
    <property type="entry name" value="Zinc fingers and homeoboxes protein 1"/>
    <property type="match status" value="1"/>
</dbReference>
<reference evidence="21" key="1">
    <citation type="submission" date="2021-01" db="EMBL/GenBank/DDBJ databases">
        <authorList>
            <person name="Zahm M."/>
            <person name="Roques C."/>
            <person name="Cabau C."/>
            <person name="Klopp C."/>
            <person name="Donnadieu C."/>
            <person name="Jouanno E."/>
            <person name="Lampietro C."/>
            <person name="Louis A."/>
            <person name="Herpin A."/>
            <person name="Echchiki A."/>
            <person name="Berthelot C."/>
            <person name="Parey E."/>
            <person name="Roest-Crollius H."/>
            <person name="Braasch I."/>
            <person name="Postlethwait J."/>
            <person name="Bobe J."/>
            <person name="Montfort J."/>
            <person name="Bouchez O."/>
            <person name="Begum T."/>
            <person name="Mejri S."/>
            <person name="Adams A."/>
            <person name="Chen W.-J."/>
            <person name="Guiguen Y."/>
        </authorList>
    </citation>
    <scope>NUCLEOTIDE SEQUENCE</scope>
    <source>
        <strain evidence="21">YG-15Mar2019-1</strain>
        <tissue evidence="21">Brain</tissue>
    </source>
</reference>
<feature type="compositionally biased region" description="Acidic residues" evidence="19">
    <location>
        <begin position="928"/>
        <end position="942"/>
    </location>
</feature>
<protein>
    <recommendedName>
        <fullName evidence="20">Homeobox domain-containing protein</fullName>
    </recommendedName>
</protein>
<feature type="domain" description="Homeobox" evidence="20">
    <location>
        <begin position="776"/>
        <end position="827"/>
    </location>
</feature>
<keyword evidence="15" id="KW-0804">Transcription</keyword>
<sequence>MASRRKSTIPCMIRINELTDQDDLEDMEVSSDSKAEDGSTQTTSNEEWASGRETVERESREAGSRLQRKQQGGYECKYCPFSTQNLNDFKEHVDSNHPNVILNPLYLCAVCNFNTKKFDTLTEHNEKCHPGETNFKFKRIKLNNQTILEQTIEGVNSAVTHDTTTAQCGEGFATFPLSKPTTVKIGKPKMDNKQIFHKGEKLENHLDSFAPKDQITAVNVNGTVIIPEATIKEGLSHVMPLLQRPPNFNLVPKIAVPLNTTKYNPLLDSNMTLITSFNKFPYPTHAELSWLTAASKHPEEQIKVWFTTQRLKQGITWSPEEVEEARKKMFNGTIPPVHQTFTVLPAPLTEPAKVTQPLIQTVPCQLLGQSSLVLTTVANGSTVTCPPVSLSVSNQAQTFKRPLAAPSLMPEGKRPMAAPAVPPEVKRPMAAPAATPVVVPAGKRPIAAPMVAPEVKRAISAPVIVPEGKRGASAMVPMIAPEMKRPMAAPMVAPDIKRPLVAPVVAPEVKRPMAPPAAPVGGLEMKRPMAAPVIVSEGRIPSVAPLAGPELKQTIAAPVVASEVKRPTIIKSIQPPLKAASPISSFPLDCKKTRDSITELQASYFKSQFPEDKEVHRLTEASGFSQGNIKNSFSDKHYRNHKGILHLGSTFLPKDTLKKSIPTQFPLLERVKGKTSEQLKILEESFQRSSFPTLGEIDCLVTETRLSKNEINSWFSERRALRDNLEQALLNSMGSKKAHVEERQRQGMLNGMHDLEAQSRRSPLPIVAPSAGPIPIDSKSLGQLKDVFAQTRWPSPEEYNNLELQTGLARTDIVRWFKDSRLALKSGTLEWMELFQKLSDKGQNGLGLPASSEHVPNVPKQCYQDGKMPEDVKRLSEGPTRGSQEIKDWFSNKLGQNTSDAGKNGGQDGQARENHGSWVKMTAGVDGDLGEQELVSDSDNVAEDIPGRVTG</sequence>
<feature type="DNA-binding region" description="Homeobox" evidence="17">
    <location>
        <begin position="275"/>
        <end position="317"/>
    </location>
</feature>
<evidence type="ECO:0000256" key="6">
    <source>
        <dbReference type="ARBA" id="ARBA00022723"/>
    </source>
</evidence>
<keyword evidence="7" id="KW-0677">Repeat</keyword>
<keyword evidence="9" id="KW-0221">Differentiation</keyword>
<dbReference type="SMART" id="SM00355">
    <property type="entry name" value="ZnF_C2H2"/>
    <property type="match status" value="2"/>
</dbReference>
<feature type="region of interest" description="Disordered" evidence="19">
    <location>
        <begin position="20"/>
        <end position="68"/>
    </location>
</feature>
<evidence type="ECO:0000256" key="5">
    <source>
        <dbReference type="ARBA" id="ARBA00022553"/>
    </source>
</evidence>
<keyword evidence="4" id="KW-1017">Isopeptide bond</keyword>
<dbReference type="OrthoDB" id="6159439at2759"/>
<keyword evidence="3" id="KW-0678">Repressor</keyword>
<keyword evidence="14 17" id="KW-0371">Homeobox</keyword>
<dbReference type="SUPFAM" id="SSF57667">
    <property type="entry name" value="beta-beta-alpha zinc fingers"/>
    <property type="match status" value="2"/>
</dbReference>
<dbReference type="InterPro" id="IPR041057">
    <property type="entry name" value="ZHX_Znf_C2H2"/>
</dbReference>
<keyword evidence="5" id="KW-0597">Phosphoprotein</keyword>
<feature type="domain" description="Homeobox" evidence="20">
    <location>
        <begin position="675"/>
        <end position="725"/>
    </location>
</feature>
<feature type="DNA-binding region" description="Homeobox" evidence="17">
    <location>
        <begin position="677"/>
        <end position="726"/>
    </location>
</feature>
<evidence type="ECO:0000256" key="15">
    <source>
        <dbReference type="ARBA" id="ARBA00023163"/>
    </source>
</evidence>
<dbReference type="PANTHER" id="PTHR15467">
    <property type="entry name" value="ZINC-FINGERS AND HOMEOBOXES RELATED"/>
    <property type="match status" value="1"/>
</dbReference>
<dbReference type="Pfam" id="PF18387">
    <property type="entry name" value="zf_C2H2_ZHX"/>
    <property type="match status" value="1"/>
</dbReference>
<evidence type="ECO:0000256" key="8">
    <source>
        <dbReference type="ARBA" id="ARBA00022771"/>
    </source>
</evidence>
<dbReference type="FunFam" id="1.10.10.60:FF:000062">
    <property type="entry name" value="zinc fingers and homeoboxes protein 3"/>
    <property type="match status" value="1"/>
</dbReference>
<comment type="caution">
    <text evidence="21">The sequence shown here is derived from an EMBL/GenBank/DDBJ whole genome shotgun (WGS) entry which is preliminary data.</text>
</comment>
<evidence type="ECO:0000256" key="19">
    <source>
        <dbReference type="SAM" id="MobiDB-lite"/>
    </source>
</evidence>
<evidence type="ECO:0000256" key="9">
    <source>
        <dbReference type="ARBA" id="ARBA00022782"/>
    </source>
</evidence>
<dbReference type="InterPro" id="IPR013087">
    <property type="entry name" value="Znf_C2H2_type"/>
</dbReference>
<dbReference type="Gene3D" id="3.30.160.60">
    <property type="entry name" value="Classic Zinc Finger"/>
    <property type="match status" value="1"/>
</dbReference>
<evidence type="ECO:0000313" key="21">
    <source>
        <dbReference type="EMBL" id="KAG7458011.1"/>
    </source>
</evidence>
<keyword evidence="12" id="KW-0805">Transcription regulation</keyword>
<feature type="compositionally biased region" description="Acidic residues" evidence="19">
    <location>
        <begin position="20"/>
        <end position="29"/>
    </location>
</feature>
<evidence type="ECO:0000256" key="11">
    <source>
        <dbReference type="ARBA" id="ARBA00022843"/>
    </source>
</evidence>
<keyword evidence="22" id="KW-1185">Reference proteome</keyword>
<feature type="DNA-binding region" description="Homeobox" evidence="17">
    <location>
        <begin position="778"/>
        <end position="828"/>
    </location>
</feature>
<dbReference type="CDD" id="cd00086">
    <property type="entry name" value="homeodomain"/>
    <property type="match status" value="3"/>
</dbReference>
<dbReference type="Proteomes" id="UP001046870">
    <property type="component" value="Chromosome 21"/>
</dbReference>
<dbReference type="PROSITE" id="PS50071">
    <property type="entry name" value="HOMEOBOX_2"/>
    <property type="match status" value="3"/>
</dbReference>
<keyword evidence="13 17" id="KW-0238">DNA-binding</keyword>
<dbReference type="Pfam" id="PF00046">
    <property type="entry name" value="Homeodomain"/>
    <property type="match status" value="1"/>
</dbReference>
<feature type="compositionally biased region" description="Basic and acidic residues" evidence="19">
    <location>
        <begin position="49"/>
        <end position="63"/>
    </location>
</feature>
<dbReference type="GO" id="GO:0005634">
    <property type="term" value="C:nucleus"/>
    <property type="evidence" value="ECO:0007669"/>
    <property type="project" value="UniProtKB-SubCell"/>
</dbReference>
<proteinExistence type="inferred from homology"/>
<dbReference type="GO" id="GO:0003677">
    <property type="term" value="F:DNA binding"/>
    <property type="evidence" value="ECO:0007669"/>
    <property type="project" value="UniProtKB-UniRule"/>
</dbReference>
<evidence type="ECO:0000256" key="3">
    <source>
        <dbReference type="ARBA" id="ARBA00022491"/>
    </source>
</evidence>
<dbReference type="GO" id="GO:0008270">
    <property type="term" value="F:zinc ion binding"/>
    <property type="evidence" value="ECO:0007669"/>
    <property type="project" value="UniProtKB-KW"/>
</dbReference>
<dbReference type="GO" id="GO:0000981">
    <property type="term" value="F:DNA-binding transcription factor activity, RNA polymerase II-specific"/>
    <property type="evidence" value="ECO:0007669"/>
    <property type="project" value="TreeGrafter"/>
</dbReference>
<evidence type="ECO:0000256" key="10">
    <source>
        <dbReference type="ARBA" id="ARBA00022833"/>
    </source>
</evidence>
<dbReference type="Gene3D" id="1.10.10.60">
    <property type="entry name" value="Homeodomain-like"/>
    <property type="match status" value="3"/>
</dbReference>
<keyword evidence="16 17" id="KW-0539">Nucleus</keyword>
<keyword evidence="11" id="KW-0832">Ubl conjugation</keyword>
<dbReference type="InterPro" id="IPR036236">
    <property type="entry name" value="Znf_C2H2_sf"/>
</dbReference>
<dbReference type="AlphaFoldDB" id="A0A9D3T2J4"/>
<evidence type="ECO:0000256" key="18">
    <source>
        <dbReference type="RuleBase" id="RU000682"/>
    </source>
</evidence>
<keyword evidence="6" id="KW-0479">Metal-binding</keyword>
<evidence type="ECO:0000256" key="2">
    <source>
        <dbReference type="ARBA" id="ARBA00007440"/>
    </source>
</evidence>
<evidence type="ECO:0000256" key="17">
    <source>
        <dbReference type="PROSITE-ProRule" id="PRU00108"/>
    </source>
</evidence>
<comment type="subcellular location">
    <subcellularLocation>
        <location evidence="1 17 18">Nucleus</location>
    </subcellularLocation>
</comment>
<name>A0A9D3T2J4_MEGAT</name>
<evidence type="ECO:0000256" key="4">
    <source>
        <dbReference type="ARBA" id="ARBA00022499"/>
    </source>
</evidence>
<comment type="similarity">
    <text evidence="2">Belongs to the ZHX family.</text>
</comment>
<feature type="compositionally biased region" description="Polar residues" evidence="19">
    <location>
        <begin position="38"/>
        <end position="47"/>
    </location>
</feature>
<evidence type="ECO:0000256" key="1">
    <source>
        <dbReference type="ARBA" id="ARBA00004123"/>
    </source>
</evidence>
<dbReference type="SMART" id="SM00389">
    <property type="entry name" value="HOX"/>
    <property type="match status" value="3"/>
</dbReference>
<dbReference type="InterPro" id="IPR009057">
    <property type="entry name" value="Homeodomain-like_sf"/>
</dbReference>